<name>A0A495J765_9SPHI</name>
<dbReference type="PROSITE" id="PS51459">
    <property type="entry name" value="FIDO"/>
    <property type="match status" value="1"/>
</dbReference>
<reference evidence="4 5" key="1">
    <citation type="submission" date="2018-10" db="EMBL/GenBank/DDBJ databases">
        <title>Genomic Encyclopedia of Archaeal and Bacterial Type Strains, Phase II (KMG-II): from individual species to whole genera.</title>
        <authorList>
            <person name="Goeker M."/>
        </authorList>
    </citation>
    <scope>NUCLEOTIDE SEQUENCE [LARGE SCALE GENOMIC DNA]</scope>
    <source>
        <strain evidence="4 5">DSM 18602</strain>
    </source>
</reference>
<dbReference type="Gene3D" id="1.10.10.10">
    <property type="entry name" value="Winged helix-like DNA-binding domain superfamily/Winged helix DNA-binding domain"/>
    <property type="match status" value="1"/>
</dbReference>
<accession>A0A495J765</accession>
<dbReference type="InterPro" id="IPR036388">
    <property type="entry name" value="WH-like_DNA-bd_sf"/>
</dbReference>
<dbReference type="Pfam" id="PF02661">
    <property type="entry name" value="Fic"/>
    <property type="match status" value="1"/>
</dbReference>
<dbReference type="EMBL" id="RBKU01000001">
    <property type="protein sequence ID" value="RKR84214.1"/>
    <property type="molecule type" value="Genomic_DNA"/>
</dbReference>
<evidence type="ECO:0000256" key="1">
    <source>
        <dbReference type="PIRSR" id="PIRSR640198-1"/>
    </source>
</evidence>
<dbReference type="InterPro" id="IPR025230">
    <property type="entry name" value="DUF4172"/>
</dbReference>
<comment type="caution">
    <text evidence="4">The sequence shown here is derived from an EMBL/GenBank/DDBJ whole genome shotgun (WGS) entry which is preliminary data.</text>
</comment>
<dbReference type="OrthoDB" id="9814400at2"/>
<proteinExistence type="predicted"/>
<evidence type="ECO:0000259" key="3">
    <source>
        <dbReference type="PROSITE" id="PS51459"/>
    </source>
</evidence>
<dbReference type="Gene3D" id="1.10.3290.10">
    <property type="entry name" value="Fido-like domain"/>
    <property type="match status" value="1"/>
</dbReference>
<evidence type="ECO:0000313" key="5">
    <source>
        <dbReference type="Proteomes" id="UP000268007"/>
    </source>
</evidence>
<keyword evidence="2" id="KW-0547">Nucleotide-binding</keyword>
<organism evidence="4 5">
    <name type="scientific">Mucilaginibacter gracilis</name>
    <dbReference type="NCBI Taxonomy" id="423350"/>
    <lineage>
        <taxon>Bacteria</taxon>
        <taxon>Pseudomonadati</taxon>
        <taxon>Bacteroidota</taxon>
        <taxon>Sphingobacteriia</taxon>
        <taxon>Sphingobacteriales</taxon>
        <taxon>Sphingobacteriaceae</taxon>
        <taxon>Mucilaginibacter</taxon>
    </lineage>
</organism>
<feature type="binding site" evidence="2">
    <location>
        <begin position="248"/>
        <end position="249"/>
    </location>
    <ligand>
        <name>ATP</name>
        <dbReference type="ChEBI" id="CHEBI:30616"/>
    </ligand>
</feature>
<feature type="binding site" evidence="2">
    <location>
        <begin position="210"/>
        <end position="217"/>
    </location>
    <ligand>
        <name>ATP</name>
        <dbReference type="ChEBI" id="CHEBI:30616"/>
    </ligand>
</feature>
<evidence type="ECO:0000313" key="4">
    <source>
        <dbReference type="EMBL" id="RKR84214.1"/>
    </source>
</evidence>
<feature type="active site" evidence="1">
    <location>
        <position position="206"/>
    </location>
</feature>
<dbReference type="PANTHER" id="PTHR13504:SF33">
    <property type="entry name" value="FIC FAMILY PROTEIN"/>
    <property type="match status" value="1"/>
</dbReference>
<sequence length="390" mass="44366">MYIHQLKNWPKFQWDEPAILPQLAAARHQQGRLLGKMEGIGFSLQEEATLQTLTQDVVKSSEIEGEILDAAQVRSSIARRLGMEIAGLTPSDRNVDGVVEMMLDATQSYQDPLSEDRLFGWHAALFPTGRSGMHKIAVGHWRNNSKEDPMQVVSGPMGREIVHYQAPDAELLASEMGRFIEWFNSNLSLDPVLKAGIAHLWFVTIHPFDDGNGRIARAIADMQLARADQTAQRFYSMSAQIRIERNRYYDMLEYTQKGTLDITEWLTWFLDCYGRALQSTDQTLAKVMAKARFWDNPATRAINERQRLMLNKLLESFEGKLTSSKWAKIAKCSQDTAGRDIQQLIKLGILAKEEGGGRNTSYTLREVREWAKSFSRGAPAKDDWDINRDR</sequence>
<gene>
    <name evidence="4" type="ORF">BDD43_4442</name>
</gene>
<dbReference type="InterPro" id="IPR036597">
    <property type="entry name" value="Fido-like_dom_sf"/>
</dbReference>
<dbReference type="InterPro" id="IPR040198">
    <property type="entry name" value="Fido_containing"/>
</dbReference>
<keyword evidence="2" id="KW-0067">ATP-binding</keyword>
<protein>
    <submittedName>
        <fullName evidence="4">Fic family protein</fullName>
    </submittedName>
</protein>
<keyword evidence="5" id="KW-1185">Reference proteome</keyword>
<dbReference type="AlphaFoldDB" id="A0A495J765"/>
<dbReference type="RefSeq" id="WP_121199691.1">
    <property type="nucleotide sequence ID" value="NZ_RBKU01000001.1"/>
</dbReference>
<dbReference type="GO" id="GO:0005524">
    <property type="term" value="F:ATP binding"/>
    <property type="evidence" value="ECO:0007669"/>
    <property type="project" value="UniProtKB-KW"/>
</dbReference>
<dbReference type="SUPFAM" id="SSF140931">
    <property type="entry name" value="Fic-like"/>
    <property type="match status" value="1"/>
</dbReference>
<feature type="domain" description="Fido" evidence="3">
    <location>
        <begin position="113"/>
        <end position="271"/>
    </location>
</feature>
<evidence type="ECO:0000256" key="2">
    <source>
        <dbReference type="PIRSR" id="PIRSR640198-2"/>
    </source>
</evidence>
<dbReference type="InterPro" id="IPR003812">
    <property type="entry name" value="Fido"/>
</dbReference>
<dbReference type="Proteomes" id="UP000268007">
    <property type="component" value="Unassembled WGS sequence"/>
</dbReference>
<dbReference type="Pfam" id="PF13776">
    <property type="entry name" value="DUF4172"/>
    <property type="match status" value="1"/>
</dbReference>
<dbReference type="PANTHER" id="PTHR13504">
    <property type="entry name" value="FIDO DOMAIN-CONTAINING PROTEIN DDB_G0283145"/>
    <property type="match status" value="1"/>
</dbReference>